<dbReference type="AlphaFoldDB" id="A0A955HYD1"/>
<dbReference type="PROSITE" id="PS50943">
    <property type="entry name" value="HTH_CROC1"/>
    <property type="match status" value="1"/>
</dbReference>
<dbReference type="InterPro" id="IPR010982">
    <property type="entry name" value="Lambda_DNA-bd_dom_sf"/>
</dbReference>
<dbReference type="Gene3D" id="1.10.260.40">
    <property type="entry name" value="lambda repressor-like DNA-binding domains"/>
    <property type="match status" value="1"/>
</dbReference>
<feature type="domain" description="HTH cro/C1-type" evidence="1">
    <location>
        <begin position="93"/>
        <end position="140"/>
    </location>
</feature>
<evidence type="ECO:0000313" key="2">
    <source>
        <dbReference type="EMBL" id="MCA9374812.1"/>
    </source>
</evidence>
<dbReference type="CDD" id="cd00093">
    <property type="entry name" value="HTH_XRE"/>
    <property type="match status" value="1"/>
</dbReference>
<reference evidence="2" key="1">
    <citation type="submission" date="2020-04" db="EMBL/GenBank/DDBJ databases">
        <authorList>
            <person name="Zhang T."/>
        </authorList>
    </citation>
    <scope>NUCLEOTIDE SEQUENCE</scope>
    <source>
        <strain evidence="2">HKST-UBA16</strain>
    </source>
</reference>
<dbReference type="InterPro" id="IPR001387">
    <property type="entry name" value="Cro/C1-type_HTH"/>
</dbReference>
<dbReference type="GO" id="GO:0003677">
    <property type="term" value="F:DNA binding"/>
    <property type="evidence" value="ECO:0007669"/>
    <property type="project" value="InterPro"/>
</dbReference>
<dbReference type="SUPFAM" id="SSF47413">
    <property type="entry name" value="lambda repressor-like DNA-binding domains"/>
    <property type="match status" value="1"/>
</dbReference>
<dbReference type="EMBL" id="JAGQLM010000025">
    <property type="protein sequence ID" value="MCA9374812.1"/>
    <property type="molecule type" value="Genomic_DNA"/>
</dbReference>
<dbReference type="SMART" id="SM00530">
    <property type="entry name" value="HTH_XRE"/>
    <property type="match status" value="1"/>
</dbReference>
<reference evidence="2" key="2">
    <citation type="journal article" date="2021" name="Microbiome">
        <title>Successional dynamics and alternative stable states in a saline activated sludge microbial community over 9 years.</title>
        <authorList>
            <person name="Wang Y."/>
            <person name="Ye J."/>
            <person name="Ju F."/>
            <person name="Liu L."/>
            <person name="Boyd J.A."/>
            <person name="Deng Y."/>
            <person name="Parks D.H."/>
            <person name="Jiang X."/>
            <person name="Yin X."/>
            <person name="Woodcroft B.J."/>
            <person name="Tyson G.W."/>
            <person name="Hugenholtz P."/>
            <person name="Polz M.F."/>
            <person name="Zhang T."/>
        </authorList>
    </citation>
    <scope>NUCLEOTIDE SEQUENCE</scope>
    <source>
        <strain evidence="2">HKST-UBA16</strain>
    </source>
</reference>
<protein>
    <submittedName>
        <fullName evidence="2">Helix-turn-helix transcriptional regulator</fullName>
    </submittedName>
</protein>
<comment type="caution">
    <text evidence="2">The sequence shown here is derived from an EMBL/GenBank/DDBJ whole genome shotgun (WGS) entry which is preliminary data.</text>
</comment>
<name>A0A955HYD1_9BACT</name>
<proteinExistence type="predicted"/>
<gene>
    <name evidence="2" type="ORF">KC622_00615</name>
</gene>
<accession>A0A955HYD1</accession>
<dbReference type="Proteomes" id="UP000748332">
    <property type="component" value="Unassembled WGS sequence"/>
</dbReference>
<sequence length="173" mass="19946">MEKKLEFDWDNFFEQRQESSLNKSYSLPVGRTSVSDTSENIIPFPIKNYEQKENLMSERKPPNDGNDLADIEEMKKKKEIILNKMLPMLLDDRGMSWKQLSELSGISLSTLYEWKNGRLPSDFSKIKIVSQVLCCSVHKLLWGTPDELEQLPQTEATIEGTYEIVVKKKGGLE</sequence>
<evidence type="ECO:0000313" key="3">
    <source>
        <dbReference type="Proteomes" id="UP000748332"/>
    </source>
</evidence>
<evidence type="ECO:0000259" key="1">
    <source>
        <dbReference type="PROSITE" id="PS50943"/>
    </source>
</evidence>
<organism evidence="2 3">
    <name type="scientific">Candidatus Dojkabacteria bacterium</name>
    <dbReference type="NCBI Taxonomy" id="2099670"/>
    <lineage>
        <taxon>Bacteria</taxon>
        <taxon>Candidatus Dojkabacteria</taxon>
    </lineage>
</organism>
<dbReference type="Pfam" id="PF13443">
    <property type="entry name" value="HTH_26"/>
    <property type="match status" value="1"/>
</dbReference>